<reference evidence="1 2" key="1">
    <citation type="submission" date="2016-01" db="EMBL/GenBank/DDBJ databases">
        <authorList>
            <person name="Regsiter A."/>
            <person name="william w."/>
        </authorList>
    </citation>
    <scope>NUCLEOTIDE SEQUENCE [LARGE SCALE GENOMIC DNA]</scope>
    <source>
        <strain evidence="1 2">B6</strain>
    </source>
</reference>
<evidence type="ECO:0000313" key="2">
    <source>
        <dbReference type="Proteomes" id="UP000192074"/>
    </source>
</evidence>
<dbReference type="Proteomes" id="UP000192074">
    <property type="component" value="Unassembled WGS sequence"/>
</dbReference>
<gene>
    <name evidence="1" type="ORF">AGR4A_Lc10045</name>
</gene>
<protein>
    <submittedName>
        <fullName evidence="1">Uncharacterized protein</fullName>
    </submittedName>
</protein>
<evidence type="ECO:0000313" key="1">
    <source>
        <dbReference type="EMBL" id="CVI20304.1"/>
    </source>
</evidence>
<name>A0A822V6D2_AGRTU</name>
<sequence>MPLWHKGTQQTNRLFPLCSNSDKFTQENLLHARALLAAFALESFNLGADQEATFAGQMAAHKCTQPRCSV</sequence>
<dbReference type="EMBL" id="FCNL01000027">
    <property type="protein sequence ID" value="CVI20304.1"/>
    <property type="molecule type" value="Genomic_DNA"/>
</dbReference>
<accession>A0A822V6D2</accession>
<comment type="caution">
    <text evidence="1">The sequence shown here is derived from an EMBL/GenBank/DDBJ whole genome shotgun (WGS) entry which is preliminary data.</text>
</comment>
<dbReference type="AlphaFoldDB" id="A0A822V6D2"/>
<organism evidence="1 2">
    <name type="scientific">Agrobacterium tumefaciens str. B6</name>
    <dbReference type="NCBI Taxonomy" id="1183423"/>
    <lineage>
        <taxon>Bacteria</taxon>
        <taxon>Pseudomonadati</taxon>
        <taxon>Pseudomonadota</taxon>
        <taxon>Alphaproteobacteria</taxon>
        <taxon>Hyphomicrobiales</taxon>
        <taxon>Rhizobiaceae</taxon>
        <taxon>Rhizobium/Agrobacterium group</taxon>
        <taxon>Agrobacterium</taxon>
        <taxon>Agrobacterium tumefaciens complex</taxon>
    </lineage>
</organism>
<proteinExistence type="predicted"/>